<dbReference type="EMBL" id="FN554974">
    <property type="protein sequence ID" value="CBH18564.1"/>
    <property type="molecule type" value="Genomic_DNA"/>
</dbReference>
<proteinExistence type="predicted"/>
<evidence type="ECO:0000256" key="1">
    <source>
        <dbReference type="SAM" id="Phobius"/>
    </source>
</evidence>
<evidence type="ECO:0000313" key="2">
    <source>
        <dbReference type="EMBL" id="CBH18564.1"/>
    </source>
</evidence>
<reference evidence="3" key="1">
    <citation type="journal article" date="2010" name="PLoS Negl. Trop. Dis.">
        <title>The genome sequence of Trypanosoma brucei gambiense, causative agent of chronic human african trypanosomiasis.</title>
        <authorList>
            <person name="Jackson A.P."/>
            <person name="Sanders M."/>
            <person name="Berry A."/>
            <person name="McQuillan J."/>
            <person name="Aslett M.A."/>
            <person name="Quail M.A."/>
            <person name="Chukualim B."/>
            <person name="Capewell P."/>
            <person name="MacLeod A."/>
            <person name="Melville S.E."/>
            <person name="Gibson W."/>
            <person name="Barry J.D."/>
            <person name="Berriman M."/>
            <person name="Hertz-Fowler C."/>
        </authorList>
    </citation>
    <scope>NUCLEOTIDE SEQUENCE [LARGE SCALE GENOMIC DNA]</scope>
    <source>
        <strain evidence="3">MHOM/CI/86/DAL972</strain>
    </source>
</reference>
<feature type="transmembrane region" description="Helical" evidence="1">
    <location>
        <begin position="102"/>
        <end position="132"/>
    </location>
</feature>
<sequence>MKVYMANTLSVSPFVAALVVFYSFVLPFVHFLPHFLLCVMRSVRGTEGGVCLFHWFHAIVTIPFIFFFSFLFLFTRFLLLPRVFIYLLTSIFFNFFPSHFSLLFLILIIIIIILLSFSTMHFFSFHCCFFVMTLSHK</sequence>
<keyword evidence="1" id="KW-0472">Membrane</keyword>
<evidence type="ECO:0000313" key="3">
    <source>
        <dbReference type="Proteomes" id="UP000002316"/>
    </source>
</evidence>
<protein>
    <submittedName>
        <fullName evidence="2">Uncharacterized protein</fullName>
    </submittedName>
</protein>
<dbReference type="Proteomes" id="UP000002316">
    <property type="component" value="Chromosome 11"/>
</dbReference>
<dbReference type="KEGG" id="tbg:TbgDal_XI16840"/>
<name>D0AA63_TRYB9</name>
<gene>
    <name evidence="2" type="ORF">TbgDal_XI16840</name>
</gene>
<dbReference type="GeneID" id="23866890"/>
<feature type="transmembrane region" description="Helical" evidence="1">
    <location>
        <begin position="12"/>
        <end position="32"/>
    </location>
</feature>
<keyword evidence="1" id="KW-1133">Transmembrane helix</keyword>
<accession>D0AA63</accession>
<organism evidence="2 3">
    <name type="scientific">Trypanosoma brucei gambiense (strain MHOM/CI/86/DAL972)</name>
    <dbReference type="NCBI Taxonomy" id="679716"/>
    <lineage>
        <taxon>Eukaryota</taxon>
        <taxon>Discoba</taxon>
        <taxon>Euglenozoa</taxon>
        <taxon>Kinetoplastea</taxon>
        <taxon>Metakinetoplastina</taxon>
        <taxon>Trypanosomatida</taxon>
        <taxon>Trypanosomatidae</taxon>
        <taxon>Trypanosoma</taxon>
    </lineage>
</organism>
<keyword evidence="1" id="KW-0812">Transmembrane</keyword>
<feature type="transmembrane region" description="Helical" evidence="1">
    <location>
        <begin position="79"/>
        <end position="96"/>
    </location>
</feature>
<feature type="transmembrane region" description="Helical" evidence="1">
    <location>
        <begin position="52"/>
        <end position="74"/>
    </location>
</feature>
<dbReference type="AlphaFoldDB" id="D0AA63"/>
<dbReference type="RefSeq" id="XP_011780828.1">
    <property type="nucleotide sequence ID" value="XM_011782526.1"/>
</dbReference>